<keyword evidence="1" id="KW-1133">Transmembrane helix</keyword>
<reference evidence="3 4" key="1">
    <citation type="submission" date="2018-11" db="EMBL/GenBank/DDBJ databases">
        <title>Genome sequencing of Paenibacillus lentus DSM25539(T).</title>
        <authorList>
            <person name="Kook J.-K."/>
            <person name="Park S.-N."/>
            <person name="Lim Y.K."/>
        </authorList>
    </citation>
    <scope>NUCLEOTIDE SEQUENCE [LARGE SCALE GENOMIC DNA]</scope>
    <source>
        <strain evidence="3 4">DSM 25539</strain>
    </source>
</reference>
<dbReference type="OrthoDB" id="2678751at2"/>
<sequence length="233" mass="26498">MNIFRIKKQLRRRWRRWRRAIWTAGGSGLVALMAWLGLLLSNQMEQLMTKDAIALETLGIIEEAAIGAGKEADSEAAWIKQLERSEQPRVVRLNKIYACGEESSILGTMSPDEVIRLSRDNPEWRGMIGAEGDVQFEQRIHELSEVCKNNGYIGIDQQGNLSLFDGPPEKEKVLKTFFQLDVETMESSLPPDVLLHLHQGIRIQDVDEYNSVLSTFGEYAVLPARKVMQQKED</sequence>
<keyword evidence="1" id="KW-0812">Transmembrane</keyword>
<dbReference type="KEGG" id="plen:EIM92_10505"/>
<dbReference type="Pfam" id="PF08955">
    <property type="entry name" value="BofC_C"/>
    <property type="match status" value="1"/>
</dbReference>
<evidence type="ECO:0000256" key="1">
    <source>
        <dbReference type="SAM" id="Phobius"/>
    </source>
</evidence>
<dbReference type="InterPro" id="IPR015050">
    <property type="entry name" value="BofC_C"/>
</dbReference>
<organism evidence="3 4">
    <name type="scientific">Paenibacillus lentus</name>
    <dbReference type="NCBI Taxonomy" id="1338368"/>
    <lineage>
        <taxon>Bacteria</taxon>
        <taxon>Bacillati</taxon>
        <taxon>Bacillota</taxon>
        <taxon>Bacilli</taxon>
        <taxon>Bacillales</taxon>
        <taxon>Paenibacillaceae</taxon>
        <taxon>Paenibacillus</taxon>
    </lineage>
</organism>
<evidence type="ECO:0000259" key="2">
    <source>
        <dbReference type="Pfam" id="PF08955"/>
    </source>
</evidence>
<evidence type="ECO:0000313" key="4">
    <source>
        <dbReference type="Proteomes" id="UP000273145"/>
    </source>
</evidence>
<proteinExistence type="predicted"/>
<dbReference type="Gene3D" id="3.30.70.1740">
    <property type="entry name" value="Bypass-of-forespore C, C-terminal domain"/>
    <property type="match status" value="1"/>
</dbReference>
<gene>
    <name evidence="3" type="ORF">EIM92_10505</name>
</gene>
<dbReference type="InterPro" id="IPR038117">
    <property type="entry name" value="BofC_C_sf"/>
</dbReference>
<keyword evidence="4" id="KW-1185">Reference proteome</keyword>
<name>A0A3S8RUJ0_9BACL</name>
<feature type="domain" description="Bypass of forespore C C-terminal" evidence="2">
    <location>
        <begin position="143"/>
        <end position="217"/>
    </location>
</feature>
<dbReference type="EMBL" id="CP034248">
    <property type="protein sequence ID" value="AZK46530.1"/>
    <property type="molecule type" value="Genomic_DNA"/>
</dbReference>
<dbReference type="AlphaFoldDB" id="A0A3S8RUJ0"/>
<accession>A0A3S8RUJ0</accession>
<feature type="transmembrane region" description="Helical" evidence="1">
    <location>
        <begin position="20"/>
        <end position="40"/>
    </location>
</feature>
<evidence type="ECO:0000313" key="3">
    <source>
        <dbReference type="EMBL" id="AZK46530.1"/>
    </source>
</evidence>
<keyword evidence="1" id="KW-0472">Membrane</keyword>
<dbReference type="Proteomes" id="UP000273145">
    <property type="component" value="Chromosome"/>
</dbReference>
<protein>
    <recommendedName>
        <fullName evidence="2">Bypass of forespore C C-terminal domain-containing protein</fullName>
    </recommendedName>
</protein>